<organism evidence="2 3">
    <name type="scientific">Microbacterium rhizomatis</name>
    <dbReference type="NCBI Taxonomy" id="1631477"/>
    <lineage>
        <taxon>Bacteria</taxon>
        <taxon>Bacillati</taxon>
        <taxon>Actinomycetota</taxon>
        <taxon>Actinomycetes</taxon>
        <taxon>Micrococcales</taxon>
        <taxon>Microbacteriaceae</taxon>
        <taxon>Microbacterium</taxon>
    </lineage>
</organism>
<evidence type="ECO:0000313" key="2">
    <source>
        <dbReference type="EMBL" id="KAA9106441.1"/>
    </source>
</evidence>
<dbReference type="OrthoDB" id="3292509at2"/>
<feature type="transmembrane region" description="Helical" evidence="1">
    <location>
        <begin position="152"/>
        <end position="176"/>
    </location>
</feature>
<dbReference type="InterPro" id="IPR017195">
    <property type="entry name" value="ABC_thiamin-permease_prd"/>
</dbReference>
<dbReference type="Proteomes" id="UP000325827">
    <property type="component" value="Unassembled WGS sequence"/>
</dbReference>
<comment type="caution">
    <text evidence="2">The sequence shown here is derived from an EMBL/GenBank/DDBJ whole genome shotgun (WGS) entry which is preliminary data.</text>
</comment>
<evidence type="ECO:0000256" key="1">
    <source>
        <dbReference type="SAM" id="Phobius"/>
    </source>
</evidence>
<evidence type="ECO:0000313" key="3">
    <source>
        <dbReference type="Proteomes" id="UP000325827"/>
    </source>
</evidence>
<sequence>MSSPPRKTPVLSTRVLLVCAAIGVATGVAGGIAGALTPLVIAAAAPLYGLVLGVHVLPGIIAQETLRLPLVAIITHLIAALVASAFAVAFAPRFLGTALLFGGIQELVAAATRYRAWGAWRFFISGGIIGVLVAVVVFFAAHLSVFPVWAQALYLVLSVFGPIAWTAVALWIGAGLRRAGVARPRSRG</sequence>
<feature type="transmembrane region" description="Helical" evidence="1">
    <location>
        <begin position="123"/>
        <end position="146"/>
    </location>
</feature>
<dbReference type="AlphaFoldDB" id="A0A5J5IY66"/>
<dbReference type="Pfam" id="PF09819">
    <property type="entry name" value="ABC_cobalt"/>
    <property type="match status" value="1"/>
</dbReference>
<feature type="transmembrane region" description="Helical" evidence="1">
    <location>
        <begin position="94"/>
        <end position="111"/>
    </location>
</feature>
<keyword evidence="3" id="KW-1185">Reference proteome</keyword>
<reference evidence="3" key="1">
    <citation type="submission" date="2019-09" db="EMBL/GenBank/DDBJ databases">
        <title>Mumia zhuanghuii sp. nov. isolated from the intestinal contents of plateau pika (Ochotona curzoniae) in the Qinghai-Tibet plateau of China.</title>
        <authorList>
            <person name="Tian Z."/>
        </authorList>
    </citation>
    <scope>NUCLEOTIDE SEQUENCE [LARGE SCALE GENOMIC DNA]</scope>
    <source>
        <strain evidence="3">JCM 30598</strain>
    </source>
</reference>
<keyword evidence="1" id="KW-0472">Membrane</keyword>
<dbReference type="EMBL" id="VYSA01000003">
    <property type="protein sequence ID" value="KAA9106441.1"/>
    <property type="molecule type" value="Genomic_DNA"/>
</dbReference>
<gene>
    <name evidence="2" type="ORF">F6B43_14940</name>
</gene>
<accession>A0A5J5IY66</accession>
<keyword evidence="1" id="KW-1133">Transmembrane helix</keyword>
<protein>
    <submittedName>
        <fullName evidence="2">Acyl esterase</fullName>
    </submittedName>
</protein>
<feature type="transmembrane region" description="Helical" evidence="1">
    <location>
        <begin position="68"/>
        <end position="88"/>
    </location>
</feature>
<feature type="transmembrane region" description="Helical" evidence="1">
    <location>
        <begin position="40"/>
        <end position="61"/>
    </location>
</feature>
<proteinExistence type="predicted"/>
<name>A0A5J5IY66_9MICO</name>
<dbReference type="RefSeq" id="WP_150449783.1">
    <property type="nucleotide sequence ID" value="NZ_VYSA01000003.1"/>
</dbReference>
<keyword evidence="1" id="KW-0812">Transmembrane</keyword>